<keyword evidence="6" id="KW-0812">Transmembrane</keyword>
<name>A0A1G7ZNP0_9ACTN</name>
<evidence type="ECO:0000256" key="2">
    <source>
        <dbReference type="ARBA" id="ARBA00022630"/>
    </source>
</evidence>
<keyword evidence="6" id="KW-1133">Transmembrane helix</keyword>
<evidence type="ECO:0000313" key="9">
    <source>
        <dbReference type="Proteomes" id="UP000198923"/>
    </source>
</evidence>
<dbReference type="InterPro" id="IPR003953">
    <property type="entry name" value="FAD-dep_OxRdtase_2_FAD-bd"/>
</dbReference>
<keyword evidence="2" id="KW-0285">Flavoprotein</keyword>
<dbReference type="Proteomes" id="UP000198923">
    <property type="component" value="Unassembled WGS sequence"/>
</dbReference>
<evidence type="ECO:0000256" key="1">
    <source>
        <dbReference type="ARBA" id="ARBA00001974"/>
    </source>
</evidence>
<dbReference type="InterPro" id="IPR027477">
    <property type="entry name" value="Succ_DH/fumarate_Rdtase_cat_sf"/>
</dbReference>
<evidence type="ECO:0000313" key="8">
    <source>
        <dbReference type="EMBL" id="SDH10269.1"/>
    </source>
</evidence>
<dbReference type="InterPro" id="IPR036188">
    <property type="entry name" value="FAD/NAD-bd_sf"/>
</dbReference>
<dbReference type="GO" id="GO:0008202">
    <property type="term" value="P:steroid metabolic process"/>
    <property type="evidence" value="ECO:0007669"/>
    <property type="project" value="UniProtKB-ARBA"/>
</dbReference>
<organism evidence="8 9">
    <name type="scientific">Sinosporangium album</name>
    <dbReference type="NCBI Taxonomy" id="504805"/>
    <lineage>
        <taxon>Bacteria</taxon>
        <taxon>Bacillati</taxon>
        <taxon>Actinomycetota</taxon>
        <taxon>Actinomycetes</taxon>
        <taxon>Streptosporangiales</taxon>
        <taxon>Streptosporangiaceae</taxon>
        <taxon>Sinosporangium</taxon>
    </lineage>
</organism>
<feature type="transmembrane region" description="Helical" evidence="6">
    <location>
        <begin position="21"/>
        <end position="42"/>
    </location>
</feature>
<gene>
    <name evidence="8" type="ORF">SAMN05421505_111133</name>
</gene>
<dbReference type="Gene3D" id="3.50.50.60">
    <property type="entry name" value="FAD/NAD(P)-binding domain"/>
    <property type="match status" value="3"/>
</dbReference>
<protein>
    <submittedName>
        <fullName evidence="8">Succinate dehydrogenase/fumarate reductase, flavoprotein subunit</fullName>
    </submittedName>
</protein>
<keyword evidence="9" id="KW-1185">Reference proteome</keyword>
<dbReference type="EMBL" id="FNCN01000011">
    <property type="protein sequence ID" value="SDH10269.1"/>
    <property type="molecule type" value="Genomic_DNA"/>
</dbReference>
<sequence length="615" mass="65243">MTQSRRSIAVRSVRDIPEDSEFDVVVLGAGAAGLAAAVFAGLRGARALIVESSEYIGGTSALTAGTLWLPGAHPTDGRSADEDRRLASRYLESALGRDRPGSGPLGAARPDGGPPGGGRLDATKSPDGGDPLAPLRERFLGEAAEAIALLARHTAVSFARRDRHPDYLGSVEGAAVSGRAIEAVDFDGRLLGPDLRLVRPPLRDFTIFGGLAPNRDEAQRYSVIAARPASPEALVNAVAAIPRVSRHLLDRLIHRRSSHLTLGNALIGRLLASLRRLGTARVVLNAEPVALTRGPAGVEAVKITDGHATRTVRVARAVISATGGFSRGARRAEVLAGLPLTWSAVVDSAKASAHSLLEGAGAVFERQGTDAFWAPISLVPGRRGGRPEPYPHFALDRGKPGFILVDRLGRRYLNESSPYHVLGEHMLAHGERDGEPSFLIADHRAVKRYGIGAVRPGGWGTRRRLRDGYLTTGRDLDELGRRLDMPPGRLRGTVHRFNTFAGRGDDPDFGRGGDPYQRGLGDARHRPNPSLGAVERPPFYAVRVYPGDIGSASGFVTDENAQALDAEGRPIGGLYVLGSDMRSIMGGRYPGPGITLGPAIVFASLAVGHALERRG</sequence>
<dbReference type="Pfam" id="PF00890">
    <property type="entry name" value="FAD_binding_2"/>
    <property type="match status" value="1"/>
</dbReference>
<feature type="domain" description="FAD-dependent oxidoreductase 2 FAD-binding" evidence="7">
    <location>
        <begin position="23"/>
        <end position="596"/>
    </location>
</feature>
<dbReference type="SUPFAM" id="SSF51905">
    <property type="entry name" value="FAD/NAD(P)-binding domain"/>
    <property type="match status" value="1"/>
</dbReference>
<feature type="region of interest" description="Disordered" evidence="5">
    <location>
        <begin position="95"/>
        <end position="134"/>
    </location>
</feature>
<reference evidence="8 9" key="1">
    <citation type="submission" date="2016-10" db="EMBL/GenBank/DDBJ databases">
        <authorList>
            <person name="de Groot N.N."/>
        </authorList>
    </citation>
    <scope>NUCLEOTIDE SEQUENCE [LARGE SCALE GENOMIC DNA]</scope>
    <source>
        <strain evidence="8 9">CPCC 201354</strain>
    </source>
</reference>
<evidence type="ECO:0000256" key="4">
    <source>
        <dbReference type="ARBA" id="ARBA00023002"/>
    </source>
</evidence>
<dbReference type="PANTHER" id="PTHR43400:SF10">
    <property type="entry name" value="3-OXOSTEROID 1-DEHYDROGENASE"/>
    <property type="match status" value="1"/>
</dbReference>
<accession>A0A1G7ZNP0</accession>
<dbReference type="OrthoDB" id="9813348at2"/>
<dbReference type="AlphaFoldDB" id="A0A1G7ZNP0"/>
<evidence type="ECO:0000259" key="7">
    <source>
        <dbReference type="Pfam" id="PF00890"/>
    </source>
</evidence>
<dbReference type="PANTHER" id="PTHR43400">
    <property type="entry name" value="FUMARATE REDUCTASE"/>
    <property type="match status" value="1"/>
</dbReference>
<feature type="region of interest" description="Disordered" evidence="5">
    <location>
        <begin position="501"/>
        <end position="532"/>
    </location>
</feature>
<proteinExistence type="predicted"/>
<keyword evidence="3" id="KW-0274">FAD</keyword>
<evidence type="ECO:0000256" key="6">
    <source>
        <dbReference type="SAM" id="Phobius"/>
    </source>
</evidence>
<dbReference type="InterPro" id="IPR050315">
    <property type="entry name" value="FAD-oxidoreductase_2"/>
</dbReference>
<dbReference type="SUPFAM" id="SSF56425">
    <property type="entry name" value="Succinate dehydrogenase/fumarate reductase flavoprotein, catalytic domain"/>
    <property type="match status" value="1"/>
</dbReference>
<comment type="cofactor">
    <cofactor evidence="1">
        <name>FAD</name>
        <dbReference type="ChEBI" id="CHEBI:57692"/>
    </cofactor>
</comment>
<keyword evidence="6" id="KW-0472">Membrane</keyword>
<evidence type="ECO:0000256" key="3">
    <source>
        <dbReference type="ARBA" id="ARBA00022827"/>
    </source>
</evidence>
<dbReference type="STRING" id="504805.SAMN05421505_111133"/>
<dbReference type="GO" id="GO:0033765">
    <property type="term" value="F:steroid dehydrogenase activity, acting on the CH-CH group of donors"/>
    <property type="evidence" value="ECO:0007669"/>
    <property type="project" value="UniProtKB-ARBA"/>
</dbReference>
<dbReference type="Gene3D" id="3.90.700.10">
    <property type="entry name" value="Succinate dehydrogenase/fumarate reductase flavoprotein, catalytic domain"/>
    <property type="match status" value="1"/>
</dbReference>
<dbReference type="RefSeq" id="WP_093170846.1">
    <property type="nucleotide sequence ID" value="NZ_FNCN01000011.1"/>
</dbReference>
<keyword evidence="4" id="KW-0560">Oxidoreductase</keyword>
<evidence type="ECO:0000256" key="5">
    <source>
        <dbReference type="SAM" id="MobiDB-lite"/>
    </source>
</evidence>